<sequence length="385" mass="41772">MEESDAPRHVSTRTVVVVVYLSLFLDNMLLTVVAPIVPDYLRTLETRNWTDEATFRLLNRTHRRLEERIRERVPSRFRGYRLFLVRLGISGRRHAPGSDDPDGPDGPDGLWIGILEYITESYGRSAEEYARVGTLFSSKAFVQLLFNPLVGWWAGRRGYSLPLTVVYIFGRSYAVLFVARSVQGVASACISVSGPTVDATTLARVRRSFGDATSLCRCRAGMGLIADRFGGEEETRSRVMGFVMGGIALGVLVGYPLGGILYVFVGMAAPFVLVALLVLLDGGEGREGGREEGRRKGGGLTGVLSVRSSAGGVASSVGEARGEEGVGRRGQVGTGLHVLLKDSCILMAAGSICCSTCAMAVLEPLLPLWLEDTIRPEVPHSFDRR</sequence>
<keyword evidence="4 6" id="KW-1133">Transmembrane helix</keyword>
<evidence type="ECO:0000313" key="7">
    <source>
        <dbReference type="EMBL" id="CAD7241988.1"/>
    </source>
</evidence>
<dbReference type="SUPFAM" id="SSF103473">
    <property type="entry name" value="MFS general substrate transporter"/>
    <property type="match status" value="1"/>
</dbReference>
<keyword evidence="3 6" id="KW-0812">Transmembrane</keyword>
<dbReference type="EMBL" id="CAJPEV010000203">
    <property type="protein sequence ID" value="CAG0882288.1"/>
    <property type="molecule type" value="Genomic_DNA"/>
</dbReference>
<keyword evidence="8" id="KW-1185">Reference proteome</keyword>
<evidence type="ECO:0008006" key="9">
    <source>
        <dbReference type="Google" id="ProtNLM"/>
    </source>
</evidence>
<dbReference type="EMBL" id="LR899720">
    <property type="protein sequence ID" value="CAD7241988.1"/>
    <property type="molecule type" value="Genomic_DNA"/>
</dbReference>
<evidence type="ECO:0000256" key="3">
    <source>
        <dbReference type="ARBA" id="ARBA00022692"/>
    </source>
</evidence>
<dbReference type="GO" id="GO:0005335">
    <property type="term" value="F:serotonin:sodium:chloride symporter activity"/>
    <property type="evidence" value="ECO:0007669"/>
    <property type="project" value="TreeGrafter"/>
</dbReference>
<protein>
    <recommendedName>
        <fullName evidence="9">Major facilitator superfamily (MFS) profile domain-containing protein</fullName>
    </recommendedName>
</protein>
<dbReference type="PANTHER" id="PTHR23506:SF4">
    <property type="entry name" value="PORTABELLA"/>
    <property type="match status" value="1"/>
</dbReference>
<dbReference type="OrthoDB" id="5086884at2759"/>
<dbReference type="InterPro" id="IPR036259">
    <property type="entry name" value="MFS_trans_sf"/>
</dbReference>
<dbReference type="PANTHER" id="PTHR23506">
    <property type="entry name" value="GH10249P"/>
    <property type="match status" value="1"/>
</dbReference>
<evidence type="ECO:0000256" key="1">
    <source>
        <dbReference type="ARBA" id="ARBA00004141"/>
    </source>
</evidence>
<name>A0A7R8X786_9CRUS</name>
<feature type="transmembrane region" description="Helical" evidence="6">
    <location>
        <begin position="15"/>
        <end position="37"/>
    </location>
</feature>
<dbReference type="GO" id="GO:0030672">
    <property type="term" value="C:synaptic vesicle membrane"/>
    <property type="evidence" value="ECO:0007669"/>
    <property type="project" value="TreeGrafter"/>
</dbReference>
<feature type="transmembrane region" description="Helical" evidence="6">
    <location>
        <begin position="261"/>
        <end position="280"/>
    </location>
</feature>
<dbReference type="AlphaFoldDB" id="A0A7R8X786"/>
<dbReference type="GO" id="GO:0015842">
    <property type="term" value="P:aminergic neurotransmitter loading into synaptic vesicle"/>
    <property type="evidence" value="ECO:0007669"/>
    <property type="project" value="TreeGrafter"/>
</dbReference>
<reference evidence="7" key="1">
    <citation type="submission" date="2020-11" db="EMBL/GenBank/DDBJ databases">
        <authorList>
            <person name="Tran Van P."/>
        </authorList>
    </citation>
    <scope>NUCLEOTIDE SEQUENCE</scope>
</reference>
<gene>
    <name evidence="7" type="ORF">DSTB1V02_LOCUS1963</name>
</gene>
<keyword evidence="5 6" id="KW-0472">Membrane</keyword>
<dbReference type="Proteomes" id="UP000677054">
    <property type="component" value="Unassembled WGS sequence"/>
</dbReference>
<proteinExistence type="predicted"/>
<organism evidence="7">
    <name type="scientific">Darwinula stevensoni</name>
    <dbReference type="NCBI Taxonomy" id="69355"/>
    <lineage>
        <taxon>Eukaryota</taxon>
        <taxon>Metazoa</taxon>
        <taxon>Ecdysozoa</taxon>
        <taxon>Arthropoda</taxon>
        <taxon>Crustacea</taxon>
        <taxon>Oligostraca</taxon>
        <taxon>Ostracoda</taxon>
        <taxon>Podocopa</taxon>
        <taxon>Podocopida</taxon>
        <taxon>Darwinulocopina</taxon>
        <taxon>Darwinuloidea</taxon>
        <taxon>Darwinulidae</taxon>
        <taxon>Darwinula</taxon>
    </lineage>
</organism>
<evidence type="ECO:0000313" key="8">
    <source>
        <dbReference type="Proteomes" id="UP000677054"/>
    </source>
</evidence>
<dbReference type="GO" id="GO:0043195">
    <property type="term" value="C:terminal bouton"/>
    <property type="evidence" value="ECO:0007669"/>
    <property type="project" value="TreeGrafter"/>
</dbReference>
<dbReference type="Gene3D" id="1.20.1250.20">
    <property type="entry name" value="MFS general substrate transporter like domains"/>
    <property type="match status" value="1"/>
</dbReference>
<evidence type="ECO:0000256" key="2">
    <source>
        <dbReference type="ARBA" id="ARBA00022448"/>
    </source>
</evidence>
<evidence type="ECO:0000256" key="4">
    <source>
        <dbReference type="ARBA" id="ARBA00022989"/>
    </source>
</evidence>
<dbReference type="InterPro" id="IPR050930">
    <property type="entry name" value="MFS_Vesicular_Transporter"/>
</dbReference>
<evidence type="ECO:0000256" key="5">
    <source>
        <dbReference type="ARBA" id="ARBA00023136"/>
    </source>
</evidence>
<feature type="transmembrane region" description="Helical" evidence="6">
    <location>
        <begin position="238"/>
        <end position="255"/>
    </location>
</feature>
<accession>A0A7R8X786</accession>
<keyword evidence="2" id="KW-0813">Transport</keyword>
<evidence type="ECO:0000256" key="6">
    <source>
        <dbReference type="SAM" id="Phobius"/>
    </source>
</evidence>
<comment type="subcellular location">
    <subcellularLocation>
        <location evidence="1">Membrane</location>
        <topology evidence="1">Multi-pass membrane protein</topology>
    </subcellularLocation>
</comment>